<gene>
    <name evidence="2" type="ORF">Syun_003703</name>
</gene>
<sequence>MDSPPKLCTVESARKMASDVVNFLSGKSFGSTTTTTTPTTTTDTTAAATDTSGPT</sequence>
<evidence type="ECO:0000313" key="3">
    <source>
        <dbReference type="Proteomes" id="UP001420932"/>
    </source>
</evidence>
<feature type="region of interest" description="Disordered" evidence="1">
    <location>
        <begin position="26"/>
        <end position="55"/>
    </location>
</feature>
<organism evidence="2 3">
    <name type="scientific">Stephania yunnanensis</name>
    <dbReference type="NCBI Taxonomy" id="152371"/>
    <lineage>
        <taxon>Eukaryota</taxon>
        <taxon>Viridiplantae</taxon>
        <taxon>Streptophyta</taxon>
        <taxon>Embryophyta</taxon>
        <taxon>Tracheophyta</taxon>
        <taxon>Spermatophyta</taxon>
        <taxon>Magnoliopsida</taxon>
        <taxon>Ranunculales</taxon>
        <taxon>Menispermaceae</taxon>
        <taxon>Menispermoideae</taxon>
        <taxon>Cissampelideae</taxon>
        <taxon>Stephania</taxon>
    </lineage>
</organism>
<dbReference type="EMBL" id="JBBNAF010000002">
    <property type="protein sequence ID" value="KAK9162801.1"/>
    <property type="molecule type" value="Genomic_DNA"/>
</dbReference>
<evidence type="ECO:0000313" key="2">
    <source>
        <dbReference type="EMBL" id="KAK9162801.1"/>
    </source>
</evidence>
<feature type="compositionally biased region" description="Low complexity" evidence="1">
    <location>
        <begin position="30"/>
        <end position="55"/>
    </location>
</feature>
<comment type="caution">
    <text evidence="2">The sequence shown here is derived from an EMBL/GenBank/DDBJ whole genome shotgun (WGS) entry which is preliminary data.</text>
</comment>
<dbReference type="Proteomes" id="UP001420932">
    <property type="component" value="Unassembled WGS sequence"/>
</dbReference>
<protein>
    <submittedName>
        <fullName evidence="2">Uncharacterized protein</fullName>
    </submittedName>
</protein>
<dbReference type="AlphaFoldDB" id="A0AAP0L1S2"/>
<proteinExistence type="predicted"/>
<reference evidence="2 3" key="1">
    <citation type="submission" date="2024-01" db="EMBL/GenBank/DDBJ databases">
        <title>Genome assemblies of Stephania.</title>
        <authorList>
            <person name="Yang L."/>
        </authorList>
    </citation>
    <scope>NUCLEOTIDE SEQUENCE [LARGE SCALE GENOMIC DNA]</scope>
    <source>
        <strain evidence="2">YNDBR</strain>
        <tissue evidence="2">Leaf</tissue>
    </source>
</reference>
<accession>A0AAP0L1S2</accession>
<evidence type="ECO:0000256" key="1">
    <source>
        <dbReference type="SAM" id="MobiDB-lite"/>
    </source>
</evidence>
<keyword evidence="3" id="KW-1185">Reference proteome</keyword>
<name>A0AAP0L1S2_9MAGN</name>